<evidence type="ECO:0000256" key="9">
    <source>
        <dbReference type="ARBA" id="ARBA00022842"/>
    </source>
</evidence>
<dbReference type="SMART" id="SM01265">
    <property type="entry name" value="Mab-21"/>
    <property type="match status" value="1"/>
</dbReference>
<dbReference type="EMBL" id="JAACXV010014075">
    <property type="protein sequence ID" value="KAF7270630.1"/>
    <property type="molecule type" value="Genomic_DNA"/>
</dbReference>
<dbReference type="Gene3D" id="1.10.1410.40">
    <property type="match status" value="1"/>
</dbReference>
<feature type="domain" description="Mab-21-like nucleotidyltransferase" evidence="12">
    <location>
        <begin position="58"/>
        <end position="256"/>
    </location>
</feature>
<dbReference type="Proteomes" id="UP000625711">
    <property type="component" value="Unassembled WGS sequence"/>
</dbReference>
<gene>
    <name evidence="14" type="ORF">GWI33_016426</name>
</gene>
<evidence type="ECO:0000256" key="1">
    <source>
        <dbReference type="ARBA" id="ARBA00001936"/>
    </source>
</evidence>
<keyword evidence="8" id="KW-0067">ATP-binding</keyword>
<evidence type="ECO:0000256" key="8">
    <source>
        <dbReference type="ARBA" id="ARBA00022840"/>
    </source>
</evidence>
<evidence type="ECO:0000256" key="6">
    <source>
        <dbReference type="ARBA" id="ARBA00022723"/>
    </source>
</evidence>
<keyword evidence="5" id="KW-0548">Nucleotidyltransferase</keyword>
<dbReference type="GO" id="GO:0005525">
    <property type="term" value="F:GTP binding"/>
    <property type="evidence" value="ECO:0007669"/>
    <property type="project" value="UniProtKB-KW"/>
</dbReference>
<keyword evidence="11" id="KW-0464">Manganese</keyword>
<keyword evidence="9" id="KW-0460">Magnesium</keyword>
<dbReference type="Pfam" id="PF03281">
    <property type="entry name" value="Mab-21"/>
    <property type="match status" value="1"/>
</dbReference>
<dbReference type="PANTHER" id="PTHR10656">
    <property type="entry name" value="CELL FATE DETERMINING PROTEIN MAB21-RELATED"/>
    <property type="match status" value="1"/>
</dbReference>
<keyword evidence="6" id="KW-0479">Metal-binding</keyword>
<name>A0A834M8P9_RHYFE</name>
<evidence type="ECO:0000256" key="11">
    <source>
        <dbReference type="ARBA" id="ARBA00023211"/>
    </source>
</evidence>
<evidence type="ECO:0000256" key="5">
    <source>
        <dbReference type="ARBA" id="ARBA00022695"/>
    </source>
</evidence>
<feature type="domain" description="Mab-21-like HhH/H2TH-like" evidence="13">
    <location>
        <begin position="261"/>
        <end position="347"/>
    </location>
</feature>
<dbReference type="InterPro" id="IPR046906">
    <property type="entry name" value="Mab-21_HhH/H2TH-like"/>
</dbReference>
<dbReference type="InterPro" id="IPR024810">
    <property type="entry name" value="MAB21L/cGLR"/>
</dbReference>
<evidence type="ECO:0000256" key="4">
    <source>
        <dbReference type="ARBA" id="ARBA00022679"/>
    </source>
</evidence>
<evidence type="ECO:0000256" key="10">
    <source>
        <dbReference type="ARBA" id="ARBA00023134"/>
    </source>
</evidence>
<comment type="cofactor">
    <cofactor evidence="1">
        <name>Mn(2+)</name>
        <dbReference type="ChEBI" id="CHEBI:29035"/>
    </cofactor>
</comment>
<evidence type="ECO:0000313" key="14">
    <source>
        <dbReference type="EMBL" id="KAF7270630.1"/>
    </source>
</evidence>
<organism evidence="14 15">
    <name type="scientific">Rhynchophorus ferrugineus</name>
    <name type="common">Red palm weevil</name>
    <name type="synonym">Curculio ferrugineus</name>
    <dbReference type="NCBI Taxonomy" id="354439"/>
    <lineage>
        <taxon>Eukaryota</taxon>
        <taxon>Metazoa</taxon>
        <taxon>Ecdysozoa</taxon>
        <taxon>Arthropoda</taxon>
        <taxon>Hexapoda</taxon>
        <taxon>Insecta</taxon>
        <taxon>Pterygota</taxon>
        <taxon>Neoptera</taxon>
        <taxon>Endopterygota</taxon>
        <taxon>Coleoptera</taxon>
        <taxon>Polyphaga</taxon>
        <taxon>Cucujiformia</taxon>
        <taxon>Curculionidae</taxon>
        <taxon>Dryophthorinae</taxon>
        <taxon>Rhynchophorus</taxon>
    </lineage>
</organism>
<proteinExistence type="inferred from homology"/>
<dbReference type="GO" id="GO:0016779">
    <property type="term" value="F:nucleotidyltransferase activity"/>
    <property type="evidence" value="ECO:0007669"/>
    <property type="project" value="UniProtKB-KW"/>
</dbReference>
<dbReference type="PANTHER" id="PTHR10656:SF42">
    <property type="entry name" value="CYCLIC GMP-AMP SYNTHASE-LIKE PROTEIN-RELATED"/>
    <property type="match status" value="1"/>
</dbReference>
<reference evidence="14" key="1">
    <citation type="submission" date="2020-08" db="EMBL/GenBank/DDBJ databases">
        <title>Genome sequencing and assembly of the red palm weevil Rhynchophorus ferrugineus.</title>
        <authorList>
            <person name="Dias G.B."/>
            <person name="Bergman C.M."/>
            <person name="Manee M."/>
        </authorList>
    </citation>
    <scope>NUCLEOTIDE SEQUENCE</scope>
    <source>
        <strain evidence="14">AA-2017</strain>
        <tissue evidence="14">Whole larva</tissue>
    </source>
</reference>
<evidence type="ECO:0000256" key="7">
    <source>
        <dbReference type="ARBA" id="ARBA00022741"/>
    </source>
</evidence>
<protein>
    <recommendedName>
        <fullName evidence="16">Cyclic GMP-AMP synthase</fullName>
    </recommendedName>
</protein>
<evidence type="ECO:0000313" key="15">
    <source>
        <dbReference type="Proteomes" id="UP000625711"/>
    </source>
</evidence>
<dbReference type="AlphaFoldDB" id="A0A834M8P9"/>
<evidence type="ECO:0008006" key="16">
    <source>
        <dbReference type="Google" id="ProtNLM"/>
    </source>
</evidence>
<evidence type="ECO:0000256" key="2">
    <source>
        <dbReference type="ARBA" id="ARBA00001946"/>
    </source>
</evidence>
<evidence type="ECO:0000259" key="13">
    <source>
        <dbReference type="Pfam" id="PF20266"/>
    </source>
</evidence>
<dbReference type="Pfam" id="PF20266">
    <property type="entry name" value="Mab-21_C"/>
    <property type="match status" value="1"/>
</dbReference>
<dbReference type="Gene3D" id="3.30.460.90">
    <property type="match status" value="1"/>
</dbReference>
<dbReference type="GO" id="GO:0005524">
    <property type="term" value="F:ATP binding"/>
    <property type="evidence" value="ECO:0007669"/>
    <property type="project" value="UniProtKB-KW"/>
</dbReference>
<accession>A0A834M8P9</accession>
<comment type="cofactor">
    <cofactor evidence="2">
        <name>Mg(2+)</name>
        <dbReference type="ChEBI" id="CHEBI:18420"/>
    </cofactor>
</comment>
<keyword evidence="10" id="KW-0342">GTP-binding</keyword>
<dbReference type="OrthoDB" id="6054650at2759"/>
<keyword evidence="15" id="KW-1185">Reference proteome</keyword>
<keyword evidence="7" id="KW-0547">Nucleotide-binding</keyword>
<keyword evidence="4" id="KW-0808">Transferase</keyword>
<comment type="caution">
    <text evidence="14">The sequence shown here is derived from an EMBL/GenBank/DDBJ whole genome shotgun (WGS) entry which is preliminary data.</text>
</comment>
<sequence>MEKILNDICKKYIRLNQSEVEANNVILTNFLDEFIPAMREADDLFNQLYTELYYGGSYYDGLKITKPNEYDLDLKLVIPKHINSQVRVDEKRPGYVQITFFNPYNRYLAATDKPTRVSNTSRPKKLRFRDLFSLVDRDRYLNTPRVLNWMKSVVQNTINGYSAATFGKDSVRVRMTNGGPAITLSLTGSTIDDEISLDLVPCFVLPQSQWPGAPFRRNNVPHKTNFFAVSKPLKEPHTDRYCRLSFQEQEGQLIKGKAFLKPAVKLLKRIRDKYNHPIPSYYIKTVALWMVDEKDKAFWSSSLTDVFTEMLRRYNRYLKDKLLPYYWNPANDLFQDVNDVTLDNIYHLNQRLLNTMDKSPWNIEKFFGENWYD</sequence>
<comment type="similarity">
    <text evidence="3">Belongs to the mab-21 family.</text>
</comment>
<dbReference type="InterPro" id="IPR046903">
    <property type="entry name" value="Mab-21-like_nuc_Trfase"/>
</dbReference>
<evidence type="ECO:0000259" key="12">
    <source>
        <dbReference type="Pfam" id="PF03281"/>
    </source>
</evidence>
<evidence type="ECO:0000256" key="3">
    <source>
        <dbReference type="ARBA" id="ARBA00008307"/>
    </source>
</evidence>
<dbReference type="GO" id="GO:0046872">
    <property type="term" value="F:metal ion binding"/>
    <property type="evidence" value="ECO:0007669"/>
    <property type="project" value="UniProtKB-KW"/>
</dbReference>